<proteinExistence type="predicted"/>
<organism evidence="3">
    <name type="scientific">Laccaria bicolor (strain S238N-H82 / ATCC MYA-4686)</name>
    <name type="common">Bicoloured deceiver</name>
    <name type="synonym">Laccaria laccata var. bicolor</name>
    <dbReference type="NCBI Taxonomy" id="486041"/>
    <lineage>
        <taxon>Eukaryota</taxon>
        <taxon>Fungi</taxon>
        <taxon>Dikarya</taxon>
        <taxon>Basidiomycota</taxon>
        <taxon>Agaricomycotina</taxon>
        <taxon>Agaricomycetes</taxon>
        <taxon>Agaricomycetidae</taxon>
        <taxon>Agaricales</taxon>
        <taxon>Agaricineae</taxon>
        <taxon>Hydnangiaceae</taxon>
        <taxon>Laccaria</taxon>
    </lineage>
</organism>
<dbReference type="OrthoDB" id="3026189at2759"/>
<name>B0D5J0_LACBS</name>
<dbReference type="Proteomes" id="UP000001194">
    <property type="component" value="Unassembled WGS sequence"/>
</dbReference>
<gene>
    <name evidence="2" type="ORF">LACBIDRAFT_325581</name>
</gene>
<sequence>MRSETKNLHSKVAEIARTKDPKICGGLFFVANWMRDASGRLSLTSFYYWDLVWHVASFQCLYMETLAMVDWFKTWEARLLEPNCQVYPVDETMMGAITDSLETAETLFRIGVPVWLACQAHFEGFLGPEDPKPVVTEPQSGLLSVEPGAGPSRTDRDVVRASPYSNTASSSTKASGSMSGVTTCVNHEKFREIEEVFIPPQSPVWKKALQNVNPNPSRIKSSKDRAHGYQFPDPWLFMKGTNHKAFTLAWLISHSQWLQSFTPLDYSPSPAPHSQHWRDFLYQFSKEMNLVDALQAKELPTSQPSHKGKTPANSGRKSDKSKQRYTIKRGELLKNAQTTFFGPRVKVGERPHSIFWRDVSVMEGNTDHLTPAISAEILWNLFEQNFRLELRMVDQQVLPADWASWESAAVRDELVRRIFPEDDDGYIVGRLPDTNVGLVAENWRDRARSVEALRVLITGWPGPDVHALASMPMFDGSGKLAMTRVDFERMEEKAVGLKVWGSDKSALSMINILLPSPLLSKSLPPENANLFPVNTAPKSLKAHKAAKGNLYTPAGHFVQPFKPGVSKKAADPFQPLATTITFENEGGTVQLPGKKQKQFQRWETEVLPSLMEPYVKLLHEVDSLRDMVQVRSRKRCAGCIEILSLCNCTSPALQLLELGPIQVVVDTLMNECIASIFMFMQLNLFTLKAFLCLDSLQRRLVWIVLHVPKTLQQTVYETVNSSWRPSCASISLNVDSFGYYFMSRKRSDKPFTKPSTLRGDSFGYYFMSRKRSDKPFTKPSTLHGDSFGYYFMSRKRSDKPFTKPSTLRGGTSVCIFVFLHLCPTLPKTFLWLDFLQRRFVSILLHVPKMIQQTVHESVIPSWRLIWTLLHILKMLQQTGYESVDPLWSVWKSGLVTGKRP</sequence>
<dbReference type="EMBL" id="DS547098">
    <property type="protein sequence ID" value="EDR09777.1"/>
    <property type="molecule type" value="Genomic_DNA"/>
</dbReference>
<evidence type="ECO:0000313" key="3">
    <source>
        <dbReference type="Proteomes" id="UP000001194"/>
    </source>
</evidence>
<feature type="region of interest" description="Disordered" evidence="1">
    <location>
        <begin position="297"/>
        <end position="323"/>
    </location>
</feature>
<dbReference type="RefSeq" id="XP_001879162.1">
    <property type="nucleotide sequence ID" value="XM_001879127.1"/>
</dbReference>
<evidence type="ECO:0000313" key="2">
    <source>
        <dbReference type="EMBL" id="EDR09777.1"/>
    </source>
</evidence>
<feature type="compositionally biased region" description="Low complexity" evidence="1">
    <location>
        <begin position="165"/>
        <end position="180"/>
    </location>
</feature>
<protein>
    <submittedName>
        <fullName evidence="2">Predicted protein</fullName>
    </submittedName>
</protein>
<keyword evidence="3" id="KW-1185">Reference proteome</keyword>
<feature type="compositionally biased region" description="Polar residues" evidence="1">
    <location>
        <begin position="300"/>
        <end position="315"/>
    </location>
</feature>
<reference evidence="2 3" key="1">
    <citation type="journal article" date="2008" name="Nature">
        <title>The genome of Laccaria bicolor provides insights into mycorrhizal symbiosis.</title>
        <authorList>
            <person name="Martin F."/>
            <person name="Aerts A."/>
            <person name="Ahren D."/>
            <person name="Brun A."/>
            <person name="Danchin E.G.J."/>
            <person name="Duchaussoy F."/>
            <person name="Gibon J."/>
            <person name="Kohler A."/>
            <person name="Lindquist E."/>
            <person name="Pereda V."/>
            <person name="Salamov A."/>
            <person name="Shapiro H.J."/>
            <person name="Wuyts J."/>
            <person name="Blaudez D."/>
            <person name="Buee M."/>
            <person name="Brokstein P."/>
            <person name="Canbaeck B."/>
            <person name="Cohen D."/>
            <person name="Courty P.E."/>
            <person name="Coutinho P.M."/>
            <person name="Delaruelle C."/>
            <person name="Detter J.C."/>
            <person name="Deveau A."/>
            <person name="DiFazio S."/>
            <person name="Duplessis S."/>
            <person name="Fraissinet-Tachet L."/>
            <person name="Lucic E."/>
            <person name="Frey-Klett P."/>
            <person name="Fourrey C."/>
            <person name="Feussner I."/>
            <person name="Gay G."/>
            <person name="Grimwood J."/>
            <person name="Hoegger P.J."/>
            <person name="Jain P."/>
            <person name="Kilaru S."/>
            <person name="Labbe J."/>
            <person name="Lin Y.C."/>
            <person name="Legue V."/>
            <person name="Le Tacon F."/>
            <person name="Marmeisse R."/>
            <person name="Melayah D."/>
            <person name="Montanini B."/>
            <person name="Muratet M."/>
            <person name="Nehls U."/>
            <person name="Niculita-Hirzel H."/>
            <person name="Oudot-Le Secq M.P."/>
            <person name="Peter M."/>
            <person name="Quesneville H."/>
            <person name="Rajashekar B."/>
            <person name="Reich M."/>
            <person name="Rouhier N."/>
            <person name="Schmutz J."/>
            <person name="Yin T."/>
            <person name="Chalot M."/>
            <person name="Henrissat B."/>
            <person name="Kuees U."/>
            <person name="Lucas S."/>
            <person name="Van de Peer Y."/>
            <person name="Podila G.K."/>
            <person name="Polle A."/>
            <person name="Pukkila P.J."/>
            <person name="Richardson P.M."/>
            <person name="Rouze P."/>
            <person name="Sanders I.R."/>
            <person name="Stajich J.E."/>
            <person name="Tunlid A."/>
            <person name="Tuskan G."/>
            <person name="Grigoriev I.V."/>
        </authorList>
    </citation>
    <scope>NUCLEOTIDE SEQUENCE [LARGE SCALE GENOMIC DNA]</scope>
    <source>
        <strain evidence="3">S238N-H82 / ATCC MYA-4686</strain>
    </source>
</reference>
<dbReference type="HOGENOM" id="CLU_321847_0_0_1"/>
<dbReference type="AlphaFoldDB" id="B0D5J0"/>
<evidence type="ECO:0000256" key="1">
    <source>
        <dbReference type="SAM" id="MobiDB-lite"/>
    </source>
</evidence>
<dbReference type="InParanoid" id="B0D5J0"/>
<feature type="region of interest" description="Disordered" evidence="1">
    <location>
        <begin position="129"/>
        <end position="180"/>
    </location>
</feature>
<dbReference type="STRING" id="486041.B0D5J0"/>
<dbReference type="GeneID" id="6075066"/>
<dbReference type="KEGG" id="lbc:LACBIDRAFT_325581"/>
<accession>B0D5J0</accession>